<evidence type="ECO:0000256" key="12">
    <source>
        <dbReference type="ARBA" id="ARBA00023170"/>
    </source>
</evidence>
<keyword evidence="9" id="KW-0406">Ion transport</keyword>
<keyword evidence="8" id="KW-0408">Iron</keyword>
<dbReference type="CDD" id="cd01347">
    <property type="entry name" value="ligand_gated_channel"/>
    <property type="match status" value="1"/>
</dbReference>
<evidence type="ECO:0000313" key="21">
    <source>
        <dbReference type="Proteomes" id="UP000589085"/>
    </source>
</evidence>
<dbReference type="InterPro" id="IPR036942">
    <property type="entry name" value="Beta-barrel_TonB_sf"/>
</dbReference>
<keyword evidence="11 14" id="KW-0472">Membrane</keyword>
<evidence type="ECO:0000256" key="9">
    <source>
        <dbReference type="ARBA" id="ARBA00023065"/>
    </source>
</evidence>
<evidence type="ECO:0000256" key="3">
    <source>
        <dbReference type="ARBA" id="ARBA00022448"/>
    </source>
</evidence>
<evidence type="ECO:0000256" key="16">
    <source>
        <dbReference type="SAM" id="MobiDB-lite"/>
    </source>
</evidence>
<evidence type="ECO:0000256" key="2">
    <source>
        <dbReference type="ARBA" id="ARBA00009810"/>
    </source>
</evidence>
<evidence type="ECO:0000256" key="17">
    <source>
        <dbReference type="SAM" id="SignalP"/>
    </source>
</evidence>
<comment type="caution">
    <text evidence="20">The sequence shown here is derived from an EMBL/GenBank/DDBJ whole genome shotgun (WGS) entry which is preliminary data.</text>
</comment>
<dbReference type="NCBIfam" id="TIGR01783">
    <property type="entry name" value="TonB-siderophor"/>
    <property type="match status" value="1"/>
</dbReference>
<evidence type="ECO:0000313" key="20">
    <source>
        <dbReference type="EMBL" id="MBB2159519.1"/>
    </source>
</evidence>
<gene>
    <name evidence="20" type="ORF">HLH48_04920</name>
</gene>
<organism evidence="20 21">
    <name type="scientific">Gluconacetobacter sacchari</name>
    <dbReference type="NCBI Taxonomy" id="92759"/>
    <lineage>
        <taxon>Bacteria</taxon>
        <taxon>Pseudomonadati</taxon>
        <taxon>Pseudomonadota</taxon>
        <taxon>Alphaproteobacteria</taxon>
        <taxon>Acetobacterales</taxon>
        <taxon>Acetobacteraceae</taxon>
        <taxon>Gluconacetobacter</taxon>
    </lineage>
</organism>
<keyword evidence="10 15" id="KW-0798">TonB box</keyword>
<dbReference type="EMBL" id="JABEQJ010000004">
    <property type="protein sequence ID" value="MBB2159519.1"/>
    <property type="molecule type" value="Genomic_DNA"/>
</dbReference>
<sequence>MPSRFFPSFRHLALAGGMACLASAAGAATGQHPDAASPPKHRKPTPATPVGEEIDVTGRRQTVARVASAGTKTDTPLIETTQSVSVVTRASMDERMVQTINETLRYTPGVNADTYGQDSRFDWLRIRGFDATTYGMYLDGMRFTPGTTGPVQEQYGLERVEVLNGPASVLYGQAAPGGLVNMVSKMPSATPRHEIQFMAGSYGRYQGQFDLTGPVPGTGGAVDGRLVALVRDSDTQVRLVKDNRIYVAPSFTWHASAADDLTFLSSYQHDHTSGLQFLPALGTALPNPHGTIPTDLFAGSPDLNKWDRNQYSVGILYEHRFGRNWKFQQNFRFLHEALNWGQVYGTGLSADDIHLNRLAYAQIASGAIYTADSRLVGHIDRGPVAQTLLLGFDYLRSDFTNHAGYALGTPLDLFHPVYTPQAKIPMFQDITQTMEQKGIYWQDQMKLFRRVIVTLGGRYDWTDTRTHSIIRSSVTDTGQNNGVFTYRGGLGYLFPFGLMTYASYARSFQPTSGTNFYGRPYKPTFGKQVELGAKYQPEGFRSFMSASLFDLKQTNVSQTDPTNPLNTIQTGAIRVRGFESSANVSLGDGLDIVFAYTYLDPVITRSTTGQTGKRPTLIPRNTLSLWSDYQVPPHAIRSLQGLGVGMGLRYIGNIEADNSDSFATPAVTLFDAAVHYDFGKGERWRLGVNINNLFDKRYVASCTGLTSCYYGQRRQVLGTVRTVF</sequence>
<evidence type="ECO:0000256" key="11">
    <source>
        <dbReference type="ARBA" id="ARBA00023136"/>
    </source>
</evidence>
<dbReference type="GO" id="GO:0009279">
    <property type="term" value="C:cell outer membrane"/>
    <property type="evidence" value="ECO:0007669"/>
    <property type="project" value="UniProtKB-SubCell"/>
</dbReference>
<dbReference type="InterPro" id="IPR000531">
    <property type="entry name" value="Beta-barrel_TonB"/>
</dbReference>
<proteinExistence type="inferred from homology"/>
<evidence type="ECO:0000256" key="4">
    <source>
        <dbReference type="ARBA" id="ARBA00022452"/>
    </source>
</evidence>
<feature type="region of interest" description="Disordered" evidence="16">
    <location>
        <begin position="29"/>
        <end position="51"/>
    </location>
</feature>
<accession>A0A7W4IAX6</accession>
<dbReference type="FunFam" id="2.170.130.10:FF:000001">
    <property type="entry name" value="Catecholate siderophore TonB-dependent receptor"/>
    <property type="match status" value="1"/>
</dbReference>
<keyword evidence="5" id="KW-0410">Iron transport</keyword>
<dbReference type="Proteomes" id="UP000589085">
    <property type="component" value="Unassembled WGS sequence"/>
</dbReference>
<dbReference type="RefSeq" id="WP_182996379.1">
    <property type="nucleotide sequence ID" value="NZ_JABEQJ010000004.1"/>
</dbReference>
<keyword evidence="13 14" id="KW-0998">Cell outer membrane</keyword>
<reference evidence="20 21" key="1">
    <citation type="submission" date="2020-04" db="EMBL/GenBank/DDBJ databases">
        <title>Description of novel Gluconacetobacter.</title>
        <authorList>
            <person name="Sombolestani A."/>
        </authorList>
    </citation>
    <scope>NUCLEOTIDE SEQUENCE [LARGE SCALE GENOMIC DNA]</scope>
    <source>
        <strain evidence="20 21">LMG 19747</strain>
    </source>
</reference>
<evidence type="ECO:0000256" key="6">
    <source>
        <dbReference type="ARBA" id="ARBA00022692"/>
    </source>
</evidence>
<dbReference type="InterPro" id="IPR037066">
    <property type="entry name" value="Plug_dom_sf"/>
</dbReference>
<keyword evidence="4 14" id="KW-1134">Transmembrane beta strand</keyword>
<keyword evidence="6 14" id="KW-0812">Transmembrane</keyword>
<comment type="similarity">
    <text evidence="2 14 15">Belongs to the TonB-dependent receptor family.</text>
</comment>
<evidence type="ECO:0000256" key="5">
    <source>
        <dbReference type="ARBA" id="ARBA00022496"/>
    </source>
</evidence>
<dbReference type="InterPro" id="IPR010105">
    <property type="entry name" value="TonB_sidphr_rcpt"/>
</dbReference>
<name>A0A7W4IAX6_9PROT</name>
<evidence type="ECO:0000256" key="13">
    <source>
        <dbReference type="ARBA" id="ARBA00023237"/>
    </source>
</evidence>
<feature type="domain" description="TonB-dependent receptor plug" evidence="19">
    <location>
        <begin position="77"/>
        <end position="178"/>
    </location>
</feature>
<dbReference type="Pfam" id="PF00593">
    <property type="entry name" value="TonB_dep_Rec_b-barrel"/>
    <property type="match status" value="1"/>
</dbReference>
<evidence type="ECO:0000256" key="14">
    <source>
        <dbReference type="PROSITE-ProRule" id="PRU01360"/>
    </source>
</evidence>
<dbReference type="Gene3D" id="2.40.170.20">
    <property type="entry name" value="TonB-dependent receptor, beta-barrel domain"/>
    <property type="match status" value="1"/>
</dbReference>
<dbReference type="SUPFAM" id="SSF56935">
    <property type="entry name" value="Porins"/>
    <property type="match status" value="1"/>
</dbReference>
<feature type="signal peptide" evidence="17">
    <location>
        <begin position="1"/>
        <end position="27"/>
    </location>
</feature>
<dbReference type="GO" id="GO:0015891">
    <property type="term" value="P:siderophore transport"/>
    <property type="evidence" value="ECO:0007669"/>
    <property type="project" value="InterPro"/>
</dbReference>
<keyword evidence="3 14" id="KW-0813">Transport</keyword>
<evidence type="ECO:0000256" key="15">
    <source>
        <dbReference type="RuleBase" id="RU003357"/>
    </source>
</evidence>
<evidence type="ECO:0000256" key="10">
    <source>
        <dbReference type="ARBA" id="ARBA00023077"/>
    </source>
</evidence>
<dbReference type="PANTHER" id="PTHR32552:SF68">
    <property type="entry name" value="FERRICHROME OUTER MEMBRANE TRANSPORTER_PHAGE RECEPTOR"/>
    <property type="match status" value="1"/>
</dbReference>
<dbReference type="Gene3D" id="2.170.130.10">
    <property type="entry name" value="TonB-dependent receptor, plug domain"/>
    <property type="match status" value="1"/>
</dbReference>
<evidence type="ECO:0000259" key="19">
    <source>
        <dbReference type="Pfam" id="PF07715"/>
    </source>
</evidence>
<dbReference type="GO" id="GO:0015344">
    <property type="term" value="F:siderophore uptake transmembrane transporter activity"/>
    <property type="evidence" value="ECO:0007669"/>
    <property type="project" value="TreeGrafter"/>
</dbReference>
<protein>
    <submittedName>
        <fullName evidence="20">TonB-dependent siderophore receptor</fullName>
    </submittedName>
</protein>
<evidence type="ECO:0000259" key="18">
    <source>
        <dbReference type="Pfam" id="PF00593"/>
    </source>
</evidence>
<dbReference type="PANTHER" id="PTHR32552">
    <property type="entry name" value="FERRICHROME IRON RECEPTOR-RELATED"/>
    <property type="match status" value="1"/>
</dbReference>
<dbReference type="AlphaFoldDB" id="A0A7W4IAX6"/>
<evidence type="ECO:0000256" key="7">
    <source>
        <dbReference type="ARBA" id="ARBA00022729"/>
    </source>
</evidence>
<evidence type="ECO:0000256" key="8">
    <source>
        <dbReference type="ARBA" id="ARBA00023004"/>
    </source>
</evidence>
<dbReference type="GO" id="GO:0038023">
    <property type="term" value="F:signaling receptor activity"/>
    <property type="evidence" value="ECO:0007669"/>
    <property type="project" value="InterPro"/>
</dbReference>
<keyword evidence="12 20" id="KW-0675">Receptor</keyword>
<feature type="chain" id="PRO_5030550954" evidence="17">
    <location>
        <begin position="28"/>
        <end position="724"/>
    </location>
</feature>
<dbReference type="InterPro" id="IPR039426">
    <property type="entry name" value="TonB-dep_rcpt-like"/>
</dbReference>
<dbReference type="InterPro" id="IPR012910">
    <property type="entry name" value="Plug_dom"/>
</dbReference>
<evidence type="ECO:0000256" key="1">
    <source>
        <dbReference type="ARBA" id="ARBA00004571"/>
    </source>
</evidence>
<dbReference type="FunFam" id="2.40.170.20:FF:000005">
    <property type="entry name" value="TonB-dependent siderophore receptor"/>
    <property type="match status" value="1"/>
</dbReference>
<comment type="subcellular location">
    <subcellularLocation>
        <location evidence="1 14">Cell outer membrane</location>
        <topology evidence="1 14">Multi-pass membrane protein</topology>
    </subcellularLocation>
</comment>
<feature type="domain" description="TonB-dependent receptor-like beta-barrel" evidence="18">
    <location>
        <begin position="267"/>
        <end position="693"/>
    </location>
</feature>
<keyword evidence="7 17" id="KW-0732">Signal</keyword>
<dbReference type="Pfam" id="PF07715">
    <property type="entry name" value="Plug"/>
    <property type="match status" value="1"/>
</dbReference>
<dbReference type="PROSITE" id="PS52016">
    <property type="entry name" value="TONB_DEPENDENT_REC_3"/>
    <property type="match status" value="1"/>
</dbReference>